<dbReference type="SUPFAM" id="SSF53271">
    <property type="entry name" value="PRTase-like"/>
    <property type="match status" value="1"/>
</dbReference>
<keyword evidence="3" id="KW-1185">Reference proteome</keyword>
<gene>
    <name evidence="2" type="primary">UCKL1_3</name>
    <name evidence="2" type="ORF">GOODEAATRI_013034</name>
</gene>
<evidence type="ECO:0000313" key="3">
    <source>
        <dbReference type="Proteomes" id="UP001476798"/>
    </source>
</evidence>
<dbReference type="InterPro" id="IPR000836">
    <property type="entry name" value="PRTase_dom"/>
</dbReference>
<comment type="caution">
    <text evidence="2">The sequence shown here is derived from an EMBL/GenBank/DDBJ whole genome shotgun (WGS) entry which is preliminary data.</text>
</comment>
<dbReference type="Gene3D" id="3.40.50.2020">
    <property type="match status" value="2"/>
</dbReference>
<evidence type="ECO:0000313" key="2">
    <source>
        <dbReference type="EMBL" id="MEQ2158505.1"/>
    </source>
</evidence>
<proteinExistence type="predicted"/>
<feature type="domain" description="Phosphoribosyltransferase" evidence="1">
    <location>
        <begin position="1"/>
        <end position="51"/>
    </location>
</feature>
<evidence type="ECO:0000259" key="1">
    <source>
        <dbReference type="Pfam" id="PF14681"/>
    </source>
</evidence>
<dbReference type="Pfam" id="PF14681">
    <property type="entry name" value="UPRTase"/>
    <property type="match status" value="2"/>
</dbReference>
<feature type="domain" description="Phosphoribosyltransferase" evidence="1">
    <location>
        <begin position="56"/>
        <end position="154"/>
    </location>
</feature>
<dbReference type="CDD" id="cd06223">
    <property type="entry name" value="PRTases_typeI"/>
    <property type="match status" value="1"/>
</dbReference>
<feature type="non-terminal residue" evidence="2">
    <location>
        <position position="1"/>
    </location>
</feature>
<dbReference type="Proteomes" id="UP001476798">
    <property type="component" value="Unassembled WGS sequence"/>
</dbReference>
<dbReference type="EMBL" id="JAHRIO010000857">
    <property type="protein sequence ID" value="MEQ2158505.1"/>
    <property type="molecule type" value="Genomic_DNA"/>
</dbReference>
<sequence>NKETNRDEFIFYSKRLMRLLIEHALSFLPLKPVAVETPQGTIYDGKRLSGKRCLRELNEFSLQLHYLRLPKEISEDYVILMDSTVSTGAAALMAVRVLLDHDVAEDKIFLLSLLMAEMGVHSVAYAFPKVRIITTAVDKEVNDQFHIIPGIGEKCNYFRFG</sequence>
<name>A0ABV0MHC8_9TELE</name>
<reference evidence="2 3" key="1">
    <citation type="submission" date="2021-06" db="EMBL/GenBank/DDBJ databases">
        <authorList>
            <person name="Palmer J.M."/>
        </authorList>
    </citation>
    <scope>NUCLEOTIDE SEQUENCE [LARGE SCALE GENOMIC DNA]</scope>
    <source>
        <strain evidence="2 3">GA_2019</strain>
        <tissue evidence="2">Muscle</tissue>
    </source>
</reference>
<dbReference type="InterPro" id="IPR029057">
    <property type="entry name" value="PRTase-like"/>
</dbReference>
<accession>A0ABV0MHC8</accession>
<protein>
    <submittedName>
        <fullName evidence="2">Uridine-cytidine kinase-like 1</fullName>
    </submittedName>
</protein>
<organism evidence="2 3">
    <name type="scientific">Goodea atripinnis</name>
    <dbReference type="NCBI Taxonomy" id="208336"/>
    <lineage>
        <taxon>Eukaryota</taxon>
        <taxon>Metazoa</taxon>
        <taxon>Chordata</taxon>
        <taxon>Craniata</taxon>
        <taxon>Vertebrata</taxon>
        <taxon>Euteleostomi</taxon>
        <taxon>Actinopterygii</taxon>
        <taxon>Neopterygii</taxon>
        <taxon>Teleostei</taxon>
        <taxon>Neoteleostei</taxon>
        <taxon>Acanthomorphata</taxon>
        <taxon>Ovalentaria</taxon>
        <taxon>Atherinomorphae</taxon>
        <taxon>Cyprinodontiformes</taxon>
        <taxon>Goodeidae</taxon>
        <taxon>Goodea</taxon>
    </lineage>
</organism>